<comment type="subcellular location">
    <subcellularLocation>
        <location evidence="1">Membrane</location>
        <topology evidence="1">Multi-pass membrane protein</topology>
    </subcellularLocation>
</comment>
<dbReference type="Gene3D" id="1.20.1250.20">
    <property type="entry name" value="MFS general substrate transporter like domains"/>
    <property type="match status" value="1"/>
</dbReference>
<gene>
    <name evidence="10" type="ORF">FIBSPDRAFT_853045</name>
</gene>
<dbReference type="InterPro" id="IPR020846">
    <property type="entry name" value="MFS_dom"/>
</dbReference>
<feature type="transmembrane region" description="Helical" evidence="8">
    <location>
        <begin position="337"/>
        <end position="360"/>
    </location>
</feature>
<evidence type="ECO:0000256" key="3">
    <source>
        <dbReference type="ARBA" id="ARBA00022448"/>
    </source>
</evidence>
<dbReference type="PROSITE" id="PS50850">
    <property type="entry name" value="MFS"/>
    <property type="match status" value="1"/>
</dbReference>
<evidence type="ECO:0000313" key="11">
    <source>
        <dbReference type="Proteomes" id="UP000076532"/>
    </source>
</evidence>
<proteinExistence type="inferred from homology"/>
<keyword evidence="6 8" id="KW-0472">Membrane</keyword>
<evidence type="ECO:0000313" key="10">
    <source>
        <dbReference type="EMBL" id="KZP27865.1"/>
    </source>
</evidence>
<feature type="transmembrane region" description="Helical" evidence="8">
    <location>
        <begin position="464"/>
        <end position="487"/>
    </location>
</feature>
<keyword evidence="4 8" id="KW-0812">Transmembrane</keyword>
<dbReference type="SUPFAM" id="SSF103473">
    <property type="entry name" value="MFS general substrate transporter"/>
    <property type="match status" value="1"/>
</dbReference>
<sequence length="522" mass="56367">MSDTPGYTGRKSPDSLSSPRALSSFHDDQKALVDLYEDASIDPVYQAKARVINQAIHEIGMGRYQWYLFVVTGFGWFADSVWPLLSGLILSPVIAEFHFDGPLLSLACNIGLFFGAVFWGMGCDIWGRRWSFNLTLLIAGVFGMAAGGAQNFVALASLLAVMGTGAGGNLPVDSAIFLDFIPGSHQYLLTVLSIWFCLGELLASLIAWPLIANYSCPETAATCQRADNMGWRYLLFILGGITILLWAIRLFTFRLLESPRYLAGLGKNREAVDVIQQLAAYNGTLCNISVEMLEAAEKNAAPTEIGKKRILSQSSRFTTQHIKALFATPKMAWSTSLLIAIWGVIGLASTLYNNFLPYLLTSRGAVYGDGSLYITYRNQVILSALGVPSALLAGYAVERPYIGRKGTLAIAAGLTGAFLFATTTARSSNQLLGWNAGYTFCSNIMYGVLYAISPEIFPAKHRGTGNGLTAMATRLFGILAPIIALYANLATAVPVYVSGALLIFSGVLTLLLPYEPQGKASI</sequence>
<evidence type="ECO:0000256" key="5">
    <source>
        <dbReference type="ARBA" id="ARBA00022989"/>
    </source>
</evidence>
<evidence type="ECO:0000259" key="9">
    <source>
        <dbReference type="PROSITE" id="PS50850"/>
    </source>
</evidence>
<feature type="transmembrane region" description="Helical" evidence="8">
    <location>
        <begin position="380"/>
        <end position="397"/>
    </location>
</feature>
<dbReference type="Proteomes" id="UP000076532">
    <property type="component" value="Unassembled WGS sequence"/>
</dbReference>
<dbReference type="InterPro" id="IPR036259">
    <property type="entry name" value="MFS_trans_sf"/>
</dbReference>
<feature type="transmembrane region" description="Helical" evidence="8">
    <location>
        <begin position="130"/>
        <end position="149"/>
    </location>
</feature>
<feature type="transmembrane region" description="Helical" evidence="8">
    <location>
        <begin position="493"/>
        <end position="514"/>
    </location>
</feature>
<dbReference type="FunFam" id="1.20.1250.20:FF:000171">
    <property type="entry name" value="MFS general substrate transporter"/>
    <property type="match status" value="1"/>
</dbReference>
<organism evidence="10 11">
    <name type="scientific">Athelia psychrophila</name>
    <dbReference type="NCBI Taxonomy" id="1759441"/>
    <lineage>
        <taxon>Eukaryota</taxon>
        <taxon>Fungi</taxon>
        <taxon>Dikarya</taxon>
        <taxon>Basidiomycota</taxon>
        <taxon>Agaricomycotina</taxon>
        <taxon>Agaricomycetes</taxon>
        <taxon>Agaricomycetidae</taxon>
        <taxon>Atheliales</taxon>
        <taxon>Atheliaceae</taxon>
        <taxon>Athelia</taxon>
    </lineage>
</organism>
<dbReference type="Pfam" id="PF00083">
    <property type="entry name" value="Sugar_tr"/>
    <property type="match status" value="1"/>
</dbReference>
<name>A0A166R3N2_9AGAM</name>
<evidence type="ECO:0000256" key="1">
    <source>
        <dbReference type="ARBA" id="ARBA00004141"/>
    </source>
</evidence>
<protein>
    <submittedName>
        <fullName evidence="10">MFS general substrate transporter</fullName>
    </submittedName>
</protein>
<keyword evidence="11" id="KW-1185">Reference proteome</keyword>
<evidence type="ECO:0000256" key="2">
    <source>
        <dbReference type="ARBA" id="ARBA00008335"/>
    </source>
</evidence>
<dbReference type="PANTHER" id="PTHR23511:SF12">
    <property type="entry name" value="TRANSPORTER, PUTATIVE (AFU_ORTHOLOGUE AFUA_7G01740)-RELATED"/>
    <property type="match status" value="1"/>
</dbReference>
<feature type="transmembrane region" description="Helical" evidence="8">
    <location>
        <begin position="406"/>
        <end position="425"/>
    </location>
</feature>
<evidence type="ECO:0000256" key="7">
    <source>
        <dbReference type="SAM" id="MobiDB-lite"/>
    </source>
</evidence>
<feature type="domain" description="Major facilitator superfamily (MFS) profile" evidence="9">
    <location>
        <begin position="68"/>
        <end position="517"/>
    </location>
</feature>
<evidence type="ECO:0000256" key="4">
    <source>
        <dbReference type="ARBA" id="ARBA00022692"/>
    </source>
</evidence>
<dbReference type="GO" id="GO:0022857">
    <property type="term" value="F:transmembrane transporter activity"/>
    <property type="evidence" value="ECO:0007669"/>
    <property type="project" value="InterPro"/>
</dbReference>
<dbReference type="AlphaFoldDB" id="A0A166R3N2"/>
<feature type="transmembrane region" description="Helical" evidence="8">
    <location>
        <begin position="103"/>
        <end position="123"/>
    </location>
</feature>
<evidence type="ECO:0000256" key="6">
    <source>
        <dbReference type="ARBA" id="ARBA00023136"/>
    </source>
</evidence>
<accession>A0A166R3N2</accession>
<dbReference type="PANTHER" id="PTHR23511">
    <property type="entry name" value="SYNAPTIC VESICLE GLYCOPROTEIN 2"/>
    <property type="match status" value="1"/>
</dbReference>
<feature type="transmembrane region" description="Helical" evidence="8">
    <location>
        <begin position="431"/>
        <end position="452"/>
    </location>
</feature>
<feature type="region of interest" description="Disordered" evidence="7">
    <location>
        <begin position="1"/>
        <end position="22"/>
    </location>
</feature>
<dbReference type="OrthoDB" id="3936150at2759"/>
<dbReference type="EMBL" id="KV417506">
    <property type="protein sequence ID" value="KZP27865.1"/>
    <property type="molecule type" value="Genomic_DNA"/>
</dbReference>
<comment type="similarity">
    <text evidence="2">Belongs to the major facilitator superfamily.</text>
</comment>
<dbReference type="InterPro" id="IPR005828">
    <property type="entry name" value="MFS_sugar_transport-like"/>
</dbReference>
<feature type="transmembrane region" description="Helical" evidence="8">
    <location>
        <begin position="187"/>
        <end position="211"/>
    </location>
</feature>
<dbReference type="CDD" id="cd17316">
    <property type="entry name" value="MFS_SV2_like"/>
    <property type="match status" value="1"/>
</dbReference>
<keyword evidence="3" id="KW-0813">Transport</keyword>
<feature type="transmembrane region" description="Helical" evidence="8">
    <location>
        <begin position="66"/>
        <end position="91"/>
    </location>
</feature>
<dbReference type="STRING" id="436010.A0A166R3N2"/>
<evidence type="ECO:0000256" key="8">
    <source>
        <dbReference type="SAM" id="Phobius"/>
    </source>
</evidence>
<reference evidence="10 11" key="1">
    <citation type="journal article" date="2016" name="Mol. Biol. Evol.">
        <title>Comparative Genomics of Early-Diverging Mushroom-Forming Fungi Provides Insights into the Origins of Lignocellulose Decay Capabilities.</title>
        <authorList>
            <person name="Nagy L.G."/>
            <person name="Riley R."/>
            <person name="Tritt A."/>
            <person name="Adam C."/>
            <person name="Daum C."/>
            <person name="Floudas D."/>
            <person name="Sun H."/>
            <person name="Yadav J.S."/>
            <person name="Pangilinan J."/>
            <person name="Larsson K.H."/>
            <person name="Matsuura K."/>
            <person name="Barry K."/>
            <person name="Labutti K."/>
            <person name="Kuo R."/>
            <person name="Ohm R.A."/>
            <person name="Bhattacharya S.S."/>
            <person name="Shirouzu T."/>
            <person name="Yoshinaga Y."/>
            <person name="Martin F.M."/>
            <person name="Grigoriev I.V."/>
            <person name="Hibbett D.S."/>
        </authorList>
    </citation>
    <scope>NUCLEOTIDE SEQUENCE [LARGE SCALE GENOMIC DNA]</scope>
    <source>
        <strain evidence="10 11">CBS 109695</strain>
    </source>
</reference>
<feature type="transmembrane region" description="Helical" evidence="8">
    <location>
        <begin position="231"/>
        <end position="251"/>
    </location>
</feature>
<keyword evidence="5 8" id="KW-1133">Transmembrane helix</keyword>
<dbReference type="GO" id="GO:0016020">
    <property type="term" value="C:membrane"/>
    <property type="evidence" value="ECO:0007669"/>
    <property type="project" value="UniProtKB-SubCell"/>
</dbReference>